<dbReference type="Pfam" id="PF13556">
    <property type="entry name" value="HTH_30"/>
    <property type="match status" value="1"/>
</dbReference>
<keyword evidence="3" id="KW-1185">Reference proteome</keyword>
<reference evidence="2 3" key="1">
    <citation type="journal article" date="2017" name="BMC Genomics">
        <title>Comparative genomic and phylogenomic analyses of the Bifidobacteriaceae family.</title>
        <authorList>
            <person name="Lugli G.A."/>
            <person name="Milani C."/>
            <person name="Turroni F."/>
            <person name="Duranti S."/>
            <person name="Mancabelli L."/>
            <person name="Mangifesta M."/>
            <person name="Ferrario C."/>
            <person name="Modesto M."/>
            <person name="Mattarelli P."/>
            <person name="Jiri K."/>
            <person name="van Sinderen D."/>
            <person name="Ventura M."/>
        </authorList>
    </citation>
    <scope>NUCLEOTIDE SEQUENCE [LARGE SCALE GENOMIC DNA]</scope>
    <source>
        <strain evidence="2 3">DSM 100201</strain>
    </source>
</reference>
<accession>A0A261FHQ1</accession>
<evidence type="ECO:0000259" key="1">
    <source>
        <dbReference type="Pfam" id="PF13556"/>
    </source>
</evidence>
<feature type="domain" description="PucR C-terminal helix-turn-helix" evidence="1">
    <location>
        <begin position="41"/>
        <end position="81"/>
    </location>
</feature>
<protein>
    <submittedName>
        <fullName evidence="2">Regulatory protein</fullName>
    </submittedName>
</protein>
<dbReference type="InterPro" id="IPR051448">
    <property type="entry name" value="CdaR-like_regulators"/>
</dbReference>
<organism evidence="2 3">
    <name type="scientific">Bifidobacterium tissieri</name>
    <dbReference type="NCBI Taxonomy" id="1630162"/>
    <lineage>
        <taxon>Bacteria</taxon>
        <taxon>Bacillati</taxon>
        <taxon>Actinomycetota</taxon>
        <taxon>Actinomycetes</taxon>
        <taxon>Bifidobacteriales</taxon>
        <taxon>Bifidobacteriaceae</taxon>
        <taxon>Bifidobacterium</taxon>
    </lineage>
</organism>
<evidence type="ECO:0000313" key="3">
    <source>
        <dbReference type="Proteomes" id="UP000216444"/>
    </source>
</evidence>
<dbReference type="PANTHER" id="PTHR33744:SF1">
    <property type="entry name" value="DNA-BINDING TRANSCRIPTIONAL ACTIVATOR ADER"/>
    <property type="match status" value="1"/>
</dbReference>
<name>A0A261FHQ1_9BIFI</name>
<comment type="caution">
    <text evidence="2">The sequence shown here is derived from an EMBL/GenBank/DDBJ whole genome shotgun (WGS) entry which is preliminary data.</text>
</comment>
<dbReference type="AlphaFoldDB" id="A0A261FHQ1"/>
<dbReference type="Gene3D" id="1.10.10.2840">
    <property type="entry name" value="PucR C-terminal helix-turn-helix domain"/>
    <property type="match status" value="1"/>
</dbReference>
<dbReference type="PANTHER" id="PTHR33744">
    <property type="entry name" value="CARBOHYDRATE DIACID REGULATOR"/>
    <property type="match status" value="1"/>
</dbReference>
<gene>
    <name evidence="2" type="ORF">BTIS_0765</name>
</gene>
<sequence length="89" mass="9841">MVCVVERLYAAMDSGGIVSGSKAAVLGVYDRRAWLIVGDDDAAKALGVHRHTVENRLDRIERLLGLDLGRESSRVRLWIACSFLRSDGR</sequence>
<dbReference type="InterPro" id="IPR042070">
    <property type="entry name" value="PucR_C-HTH_sf"/>
</dbReference>
<evidence type="ECO:0000313" key="2">
    <source>
        <dbReference type="EMBL" id="OZG58396.1"/>
    </source>
</evidence>
<dbReference type="InterPro" id="IPR025736">
    <property type="entry name" value="PucR_C-HTH_dom"/>
</dbReference>
<proteinExistence type="predicted"/>
<dbReference type="EMBL" id="MWWV01000004">
    <property type="protein sequence ID" value="OZG58396.1"/>
    <property type="molecule type" value="Genomic_DNA"/>
</dbReference>
<dbReference type="Proteomes" id="UP000216444">
    <property type="component" value="Unassembled WGS sequence"/>
</dbReference>